<evidence type="ECO:0000313" key="3">
    <source>
        <dbReference type="Proteomes" id="UP000789405"/>
    </source>
</evidence>
<proteinExistence type="predicted"/>
<dbReference type="Proteomes" id="UP000789405">
    <property type="component" value="Unassembled WGS sequence"/>
</dbReference>
<comment type="caution">
    <text evidence="2">The sequence shown here is derived from an EMBL/GenBank/DDBJ whole genome shotgun (WGS) entry which is preliminary data.</text>
</comment>
<dbReference type="EMBL" id="CAJVPY010041238">
    <property type="protein sequence ID" value="CAG8806446.1"/>
    <property type="molecule type" value="Genomic_DNA"/>
</dbReference>
<keyword evidence="3" id="KW-1185">Reference proteome</keyword>
<accession>A0A9N9PC32</accession>
<feature type="non-terminal residue" evidence="2">
    <location>
        <position position="169"/>
    </location>
</feature>
<feature type="region of interest" description="Disordered" evidence="1">
    <location>
        <begin position="128"/>
        <end position="169"/>
    </location>
</feature>
<protein>
    <submittedName>
        <fullName evidence="2">2325_t:CDS:1</fullName>
    </submittedName>
</protein>
<evidence type="ECO:0000256" key="1">
    <source>
        <dbReference type="SAM" id="MobiDB-lite"/>
    </source>
</evidence>
<feature type="compositionally biased region" description="Low complexity" evidence="1">
    <location>
        <begin position="137"/>
        <end position="151"/>
    </location>
</feature>
<evidence type="ECO:0000313" key="2">
    <source>
        <dbReference type="EMBL" id="CAG8806446.1"/>
    </source>
</evidence>
<organism evidence="2 3">
    <name type="scientific">Dentiscutata erythropus</name>
    <dbReference type="NCBI Taxonomy" id="1348616"/>
    <lineage>
        <taxon>Eukaryota</taxon>
        <taxon>Fungi</taxon>
        <taxon>Fungi incertae sedis</taxon>
        <taxon>Mucoromycota</taxon>
        <taxon>Glomeromycotina</taxon>
        <taxon>Glomeromycetes</taxon>
        <taxon>Diversisporales</taxon>
        <taxon>Gigasporaceae</taxon>
        <taxon>Dentiscutata</taxon>
    </lineage>
</organism>
<gene>
    <name evidence="2" type="ORF">DERYTH_LOCUS24470</name>
</gene>
<dbReference type="AlphaFoldDB" id="A0A9N9PC32"/>
<sequence>RFFTALVLCACVTSISELDMEELLELLSEVSELEELFVEYLTLFFLLLFLETSSFNLLNGRCVEVLKQQNVIDSCSECLIITYEIAKKLDFEKDKSLSITNKVVFDIVKQVLANPDISRQHIPCKARKKPIFNDTASESSSTSESGSSSESSNDDEDFTVKVVKAKKRD</sequence>
<name>A0A9N9PC32_9GLOM</name>
<reference evidence="2" key="1">
    <citation type="submission" date="2021-06" db="EMBL/GenBank/DDBJ databases">
        <authorList>
            <person name="Kallberg Y."/>
            <person name="Tangrot J."/>
            <person name="Rosling A."/>
        </authorList>
    </citation>
    <scope>NUCLEOTIDE SEQUENCE</scope>
    <source>
        <strain evidence="2">MA453B</strain>
    </source>
</reference>